<proteinExistence type="predicted"/>
<dbReference type="Proteomes" id="UP000821598">
    <property type="component" value="Unassembled WGS sequence"/>
</dbReference>
<dbReference type="EMBL" id="VOMC01000051">
    <property type="protein sequence ID" value="NVI08629.1"/>
    <property type="molecule type" value="Genomic_DNA"/>
</dbReference>
<keyword evidence="2" id="KW-1185">Reference proteome</keyword>
<evidence type="ECO:0000313" key="2">
    <source>
        <dbReference type="Proteomes" id="UP000821598"/>
    </source>
</evidence>
<protein>
    <submittedName>
        <fullName evidence="1">Uncharacterized protein</fullName>
    </submittedName>
</protein>
<gene>
    <name evidence="1" type="ORF">FSB64_33845</name>
</gene>
<evidence type="ECO:0000313" key="1">
    <source>
        <dbReference type="EMBL" id="NVI08629.1"/>
    </source>
</evidence>
<reference evidence="1 2" key="1">
    <citation type="submission" date="2019-08" db="EMBL/GenBank/DDBJ databases">
        <title>Paraburkholderia simonii sp. nov. and P. youngii sp. nov. Brazilian and Mexican Mimosa-associated rhizobia.</title>
        <authorList>
            <person name="Mavima L."/>
            <person name="Beukes C.W."/>
            <person name="Palmer M."/>
            <person name="De Meyer S.E."/>
            <person name="James E.K."/>
            <person name="Maluk M."/>
            <person name="Avontuur J.R."/>
            <person name="Chan W.Y."/>
            <person name="Venter S.N."/>
            <person name="Steenkamp E.T."/>
        </authorList>
    </citation>
    <scope>NUCLEOTIDE SEQUENCE [LARGE SCALE GENOMIC DNA]</scope>
    <source>
        <strain evidence="1 2">JPY454</strain>
    </source>
</reference>
<comment type="caution">
    <text evidence="1">The sequence shown here is derived from an EMBL/GenBank/DDBJ whole genome shotgun (WGS) entry which is preliminary data.</text>
</comment>
<name>A0ABX2NVU9_9BURK</name>
<organism evidence="1 2">
    <name type="scientific">Paraburkholderia youngii</name>
    <dbReference type="NCBI Taxonomy" id="2782701"/>
    <lineage>
        <taxon>Bacteria</taxon>
        <taxon>Pseudomonadati</taxon>
        <taxon>Pseudomonadota</taxon>
        <taxon>Betaproteobacteria</taxon>
        <taxon>Burkholderiales</taxon>
        <taxon>Burkholderiaceae</taxon>
        <taxon>Paraburkholderia</taxon>
    </lineage>
</organism>
<sequence>MFAVEAGYPENRMKFAQEIGTMAFFLSLLALGLAGATGVVALRALAAAQTKQRVALRPVRVSSSDRLTERRARRG</sequence>
<accession>A0ABX2NVU9</accession>